<gene>
    <name evidence="11" type="ORF">BSTOLATCC_MIC37788</name>
</gene>
<keyword evidence="4 7" id="KW-0547">Nucleotide-binding</keyword>
<evidence type="ECO:0000256" key="3">
    <source>
        <dbReference type="ARBA" id="ARBA00022679"/>
    </source>
</evidence>
<dbReference type="Pfam" id="PF00069">
    <property type="entry name" value="Pkinase"/>
    <property type="match status" value="1"/>
</dbReference>
<evidence type="ECO:0000259" key="9">
    <source>
        <dbReference type="PROSITE" id="PS51984"/>
    </source>
</evidence>
<sequence length="511" mass="58443">MESKLGSRLPDYEVIKPLGRGAYSYVYHVKYRSTSQEFALKIIEKQVVVQKNLTNRLLNEIKLQKRLNHPCIVKFYHSFEDEDCIYLVLEYCAGGELFSYIKSEGRLSEDETRMLCSQLVDGIDYLHNRGILHRDLKLGNLLLSEDRTLLKIGDFGLAVKLSNYSEERSTLCGTPNYISPEVVNRQPYGLAADLWSLGCIVYGCLTGNPPFESPDIQTTLLKIKDMSYSLPNYLSDDAETLIRSLLSWNPDERLSIQDVKNQPFFKSQFFSTLDTRTLQSPTLILSPVSKHRSATYVDYTETIISPEKPGKYDLPRSNRKIKSLKQDPFATPRSKPIVIKMPLSTANLLPFKHISKNRVLEINDKGWVIVNMNNRQLEVSSDGLTVIYQGKLTNFREMNNNCAKLYQYAQTALDLVRSKTPKIKLQIKDAMCMLMWNEPYPNFEVDFENGARVCYQIGSGKLYVHPLTGGSFEISPSEDYEHLDQSLKNIVDTTLEGLKCCIDEERKLKIT</sequence>
<dbReference type="GO" id="GO:0004674">
    <property type="term" value="F:protein serine/threonine kinase activity"/>
    <property type="evidence" value="ECO:0007669"/>
    <property type="project" value="UniProtKB-KW"/>
</dbReference>
<dbReference type="EMBL" id="CAJZBQ010000037">
    <property type="protein sequence ID" value="CAG9325042.1"/>
    <property type="molecule type" value="Genomic_DNA"/>
</dbReference>
<dbReference type="Pfam" id="PF18409">
    <property type="entry name" value="Plk4_PB2"/>
    <property type="match status" value="1"/>
</dbReference>
<dbReference type="PROSITE" id="PS00108">
    <property type="entry name" value="PROTEIN_KINASE_ST"/>
    <property type="match status" value="1"/>
</dbReference>
<evidence type="ECO:0000256" key="1">
    <source>
        <dbReference type="ARBA" id="ARBA00011245"/>
    </source>
</evidence>
<dbReference type="SMART" id="SM00220">
    <property type="entry name" value="S_TKc"/>
    <property type="match status" value="1"/>
</dbReference>
<dbReference type="PROSITE" id="PS50011">
    <property type="entry name" value="PROTEIN_KINASE_DOM"/>
    <property type="match status" value="1"/>
</dbReference>
<name>A0AAU9JDR1_9CILI</name>
<dbReference type="Gene3D" id="1.10.510.10">
    <property type="entry name" value="Transferase(Phosphotransferase) domain 1"/>
    <property type="match status" value="1"/>
</dbReference>
<evidence type="ECO:0000256" key="6">
    <source>
        <dbReference type="ARBA" id="ARBA00022840"/>
    </source>
</evidence>
<dbReference type="PROSITE" id="PS00107">
    <property type="entry name" value="PROTEIN_KINASE_ATP"/>
    <property type="match status" value="1"/>
</dbReference>
<accession>A0AAU9JDR1</accession>
<keyword evidence="6 7" id="KW-0067">ATP-binding</keyword>
<evidence type="ECO:0000313" key="12">
    <source>
        <dbReference type="Proteomes" id="UP001162131"/>
    </source>
</evidence>
<evidence type="ECO:0000256" key="5">
    <source>
        <dbReference type="ARBA" id="ARBA00022777"/>
    </source>
</evidence>
<dbReference type="InterPro" id="IPR011009">
    <property type="entry name" value="Kinase-like_dom_sf"/>
</dbReference>
<dbReference type="InterPro" id="IPR000719">
    <property type="entry name" value="Prot_kinase_dom"/>
</dbReference>
<feature type="domain" description="Cryptic POLO box 1 (CPB1)" evidence="9">
    <location>
        <begin position="335"/>
        <end position="419"/>
    </location>
</feature>
<protein>
    <recommendedName>
        <fullName evidence="13">Polo kinase</fullName>
    </recommendedName>
</protein>
<keyword evidence="3" id="KW-0808">Transferase</keyword>
<dbReference type="InterPro" id="IPR033698">
    <property type="entry name" value="POLO_box_Plk4_2"/>
</dbReference>
<feature type="domain" description="Cryptic POLO box 2 (CPB2)" evidence="10">
    <location>
        <begin position="420"/>
        <end position="511"/>
    </location>
</feature>
<dbReference type="AlphaFoldDB" id="A0AAU9JDR1"/>
<dbReference type="PROSITE" id="PS51985">
    <property type="entry name" value="CPB2"/>
    <property type="match status" value="1"/>
</dbReference>
<dbReference type="GO" id="GO:0005524">
    <property type="term" value="F:ATP binding"/>
    <property type="evidence" value="ECO:0007669"/>
    <property type="project" value="UniProtKB-UniRule"/>
</dbReference>
<dbReference type="PROSITE" id="PS51984">
    <property type="entry name" value="CPB1"/>
    <property type="match status" value="1"/>
</dbReference>
<evidence type="ECO:0000259" key="8">
    <source>
        <dbReference type="PROSITE" id="PS50011"/>
    </source>
</evidence>
<dbReference type="Gene3D" id="3.30.1120.130">
    <property type="match status" value="1"/>
</dbReference>
<dbReference type="Proteomes" id="UP001162131">
    <property type="component" value="Unassembled WGS sequence"/>
</dbReference>
<evidence type="ECO:0000256" key="4">
    <source>
        <dbReference type="ARBA" id="ARBA00022741"/>
    </source>
</evidence>
<comment type="subunit">
    <text evidence="1">Monomer.</text>
</comment>
<keyword evidence="12" id="KW-1185">Reference proteome</keyword>
<comment type="caution">
    <text evidence="11">The sequence shown here is derived from an EMBL/GenBank/DDBJ whole genome shotgun (WGS) entry which is preliminary data.</text>
</comment>
<evidence type="ECO:0000256" key="2">
    <source>
        <dbReference type="ARBA" id="ARBA00022527"/>
    </source>
</evidence>
<dbReference type="GO" id="GO:0005634">
    <property type="term" value="C:nucleus"/>
    <property type="evidence" value="ECO:0007669"/>
    <property type="project" value="TreeGrafter"/>
</dbReference>
<dbReference type="PANTHER" id="PTHR24345">
    <property type="entry name" value="SERINE/THREONINE-PROTEIN KINASE PLK"/>
    <property type="match status" value="1"/>
</dbReference>
<keyword evidence="2" id="KW-0723">Serine/threonine-protein kinase</keyword>
<organism evidence="11 12">
    <name type="scientific">Blepharisma stoltei</name>
    <dbReference type="NCBI Taxonomy" id="1481888"/>
    <lineage>
        <taxon>Eukaryota</taxon>
        <taxon>Sar</taxon>
        <taxon>Alveolata</taxon>
        <taxon>Ciliophora</taxon>
        <taxon>Postciliodesmatophora</taxon>
        <taxon>Heterotrichea</taxon>
        <taxon>Heterotrichida</taxon>
        <taxon>Blepharismidae</taxon>
        <taxon>Blepharisma</taxon>
    </lineage>
</organism>
<dbReference type="InterPro" id="IPR017441">
    <property type="entry name" value="Protein_kinase_ATP_BS"/>
</dbReference>
<dbReference type="InterPro" id="IPR033699">
    <property type="entry name" value="POLO_box_Plk4_1"/>
</dbReference>
<dbReference type="SUPFAM" id="SSF56112">
    <property type="entry name" value="Protein kinase-like (PK-like)"/>
    <property type="match status" value="1"/>
</dbReference>
<evidence type="ECO:0000313" key="11">
    <source>
        <dbReference type="EMBL" id="CAG9325042.1"/>
    </source>
</evidence>
<dbReference type="InterPro" id="IPR008271">
    <property type="entry name" value="Ser/Thr_kinase_AS"/>
</dbReference>
<dbReference type="InterPro" id="IPR047108">
    <property type="entry name" value="Plk4-like_POLO_box_2_sf"/>
</dbReference>
<evidence type="ECO:0000259" key="10">
    <source>
        <dbReference type="PROSITE" id="PS51985"/>
    </source>
</evidence>
<dbReference type="FunFam" id="1.10.510.10:FF:000571">
    <property type="entry name" value="Maternal embryonic leucine zipper kinase"/>
    <property type="match status" value="1"/>
</dbReference>
<proteinExistence type="predicted"/>
<feature type="binding site" evidence="7">
    <location>
        <position position="41"/>
    </location>
    <ligand>
        <name>ATP</name>
        <dbReference type="ChEBI" id="CHEBI:30616"/>
    </ligand>
</feature>
<dbReference type="FunFam" id="3.30.200.20:FF:000042">
    <property type="entry name" value="Aurora kinase A"/>
    <property type="match status" value="1"/>
</dbReference>
<evidence type="ECO:0000256" key="7">
    <source>
        <dbReference type="PROSITE-ProRule" id="PRU10141"/>
    </source>
</evidence>
<feature type="domain" description="Protein kinase" evidence="8">
    <location>
        <begin position="12"/>
        <end position="265"/>
    </location>
</feature>
<evidence type="ECO:0008006" key="13">
    <source>
        <dbReference type="Google" id="ProtNLM"/>
    </source>
</evidence>
<reference evidence="11" key="1">
    <citation type="submission" date="2021-09" db="EMBL/GenBank/DDBJ databases">
        <authorList>
            <consortium name="AG Swart"/>
            <person name="Singh M."/>
            <person name="Singh A."/>
            <person name="Seah K."/>
            <person name="Emmerich C."/>
        </authorList>
    </citation>
    <scope>NUCLEOTIDE SEQUENCE</scope>
    <source>
        <strain evidence="11">ATCC30299</strain>
    </source>
</reference>
<keyword evidence="5" id="KW-0418">Kinase</keyword>
<dbReference type="PANTHER" id="PTHR24345:SF91">
    <property type="entry name" value="SERINE_THREONINE-PROTEIN KINASE PLK4"/>
    <property type="match status" value="1"/>
</dbReference>